<dbReference type="InterPro" id="IPR043502">
    <property type="entry name" value="DNA/RNA_pol_sf"/>
</dbReference>
<reference evidence="21 22" key="1">
    <citation type="journal article" date="2004" name="Science">
        <title>The complete genome sequence of Propionibacterium acnes, a commensal of human skin.</title>
        <authorList>
            <person name="Bruggemann H."/>
            <person name="Henne A."/>
            <person name="Hoster F."/>
            <person name="Liesegang H."/>
            <person name="Wiezer A."/>
            <person name="Strittmatter A."/>
            <person name="Hujer S."/>
            <person name="Durre P."/>
            <person name="Gottschalk G."/>
        </authorList>
    </citation>
    <scope>NUCLEOTIDE SEQUENCE [LARGE SCALE GENOMIC DNA]</scope>
    <source>
        <strain evidence="22">DSM 16379 / KPA171202</strain>
    </source>
</reference>
<dbReference type="Pfam" id="PF00476">
    <property type="entry name" value="DNA_pol_A"/>
    <property type="match status" value="1"/>
</dbReference>
<dbReference type="InterPro" id="IPR029060">
    <property type="entry name" value="PIN-like_dom_sf"/>
</dbReference>
<dbReference type="InterPro" id="IPR002298">
    <property type="entry name" value="DNA_polymerase_A"/>
</dbReference>
<dbReference type="InterPro" id="IPR008918">
    <property type="entry name" value="HhH2"/>
</dbReference>
<dbReference type="eggNOG" id="COG0749">
    <property type="taxonomic scope" value="Bacteria"/>
</dbReference>
<evidence type="ECO:0000256" key="15">
    <source>
        <dbReference type="ARBA" id="ARBA00053603"/>
    </source>
</evidence>
<dbReference type="PANTHER" id="PTHR10133:SF27">
    <property type="entry name" value="DNA POLYMERASE NU"/>
    <property type="match status" value="1"/>
</dbReference>
<dbReference type="GO" id="GO:0003887">
    <property type="term" value="F:DNA-directed DNA polymerase activity"/>
    <property type="evidence" value="ECO:0007669"/>
    <property type="project" value="UniProtKB-UniRule"/>
</dbReference>
<evidence type="ECO:0000259" key="18">
    <source>
        <dbReference type="SMART" id="SM00474"/>
    </source>
</evidence>
<dbReference type="AlphaFoldDB" id="Q6A9N6"/>
<dbReference type="FunFam" id="3.40.50.1010:FF:000001">
    <property type="entry name" value="DNA polymerase I"/>
    <property type="match status" value="1"/>
</dbReference>
<dbReference type="SMART" id="SM00474">
    <property type="entry name" value="35EXOc"/>
    <property type="match status" value="1"/>
</dbReference>
<evidence type="ECO:0000256" key="5">
    <source>
        <dbReference type="ARBA" id="ARBA00022695"/>
    </source>
</evidence>
<keyword evidence="5 17" id="KW-0548">Nucleotidyltransferase</keyword>
<dbReference type="Gene3D" id="1.10.150.20">
    <property type="entry name" value="5' to 3' exonuclease, C-terminal subdomain"/>
    <property type="match status" value="2"/>
</dbReference>
<dbReference type="SUPFAM" id="SSF47807">
    <property type="entry name" value="5' to 3' exonuclease, C-terminal subdomain"/>
    <property type="match status" value="1"/>
</dbReference>
<dbReference type="InterPro" id="IPR002421">
    <property type="entry name" value="5-3_exonuclease"/>
</dbReference>
<proteinExistence type="inferred from homology"/>
<evidence type="ECO:0000256" key="11">
    <source>
        <dbReference type="ARBA" id="ARBA00022932"/>
    </source>
</evidence>
<comment type="function">
    <text evidence="15">In addition to polymerase activity, this DNA polymerase exhibits 3'-5' and 5'-3' exonuclease activity.</text>
</comment>
<evidence type="ECO:0000256" key="2">
    <source>
        <dbReference type="ARBA" id="ARBA00012417"/>
    </source>
</evidence>
<dbReference type="NCBIfam" id="NF004397">
    <property type="entry name" value="PRK05755.1"/>
    <property type="match status" value="1"/>
</dbReference>
<accession>Q6A9N6</accession>
<dbReference type="GO" id="GO:0008408">
    <property type="term" value="F:3'-5' exonuclease activity"/>
    <property type="evidence" value="ECO:0007669"/>
    <property type="project" value="InterPro"/>
</dbReference>
<dbReference type="PANTHER" id="PTHR10133">
    <property type="entry name" value="DNA POLYMERASE I"/>
    <property type="match status" value="1"/>
</dbReference>
<evidence type="ECO:0000313" key="22">
    <source>
        <dbReference type="Proteomes" id="UP000000603"/>
    </source>
</evidence>
<keyword evidence="8 17" id="KW-0227">DNA damage</keyword>
<dbReference type="SUPFAM" id="SSF53098">
    <property type="entry name" value="Ribonuclease H-like"/>
    <property type="match status" value="1"/>
</dbReference>
<evidence type="ECO:0000256" key="12">
    <source>
        <dbReference type="ARBA" id="ARBA00023125"/>
    </source>
</evidence>
<dbReference type="HOGENOM" id="CLU_004675_0_0_11"/>
<dbReference type="CDD" id="cd09898">
    <property type="entry name" value="H3TH_53EXO"/>
    <property type="match status" value="1"/>
</dbReference>
<dbReference type="PRINTS" id="PR00868">
    <property type="entry name" value="DNAPOLI"/>
</dbReference>
<evidence type="ECO:0000256" key="3">
    <source>
        <dbReference type="ARBA" id="ARBA00020311"/>
    </source>
</evidence>
<dbReference type="CDD" id="cd08637">
    <property type="entry name" value="DNA_pol_A_pol_I_C"/>
    <property type="match status" value="1"/>
</dbReference>
<dbReference type="GO" id="GO:0006261">
    <property type="term" value="P:DNA-templated DNA replication"/>
    <property type="evidence" value="ECO:0007669"/>
    <property type="project" value="UniProtKB-UniRule"/>
</dbReference>
<dbReference type="InterPro" id="IPR002562">
    <property type="entry name" value="3'-5'_exonuclease_dom"/>
</dbReference>
<sequence length="931" mass="102584">MPASREADVQERNTSQVKHATVCHLDRIPLSVASSKVNDMSETTQPILMVLDGHSMAFRAFYALPVENFTTSTGQHTNAVHGFVAMLINLLRNEKPTHVAVAWDLAGGTFRTTEYSEYKAGRAAIPPEFPGQIDLIKEVLDALRIVHLSKENYEADDILATLSTRATTEGFKTLLVSGDRDAMQLVNDQVTVLYPRKGVSDLARMTPEAVEEKYLVPPARYPELAALVGESADHLLGVPGVGPKTAVKWLTAYDGLENLIRQADTVKGKAGQSFRDHLDDVIRNRKLNALVRDLDLDLTLAELARHPWDPKATRAVFDTLEFRTLWDRVRALATESDADGVDEVDDTLEISGTVLEPRTLNDWLSTTAGRIGVDVTGSWGSGSGDVEAVALGGVDGNAVWFDAAELSPEDEDVFAAWLADKDRPKAMHSAKGPVEALAERGWEVAGLTCDTELASYLLHPDRRAHKFDDAVRTHLNVALGEAEENSDQAMLDFGEDHFAESMERAVAVTRLADVMEKEVEARGGAELLHDVEMGVQRCLISMERAGIAVDTDIFEGLRSEFDERVTRAQEAAWEAAGEKINLSSPKQLQGVLFDKLDMPKTRRTKSGYTTDADALAGLYETTEHPFLAHLLEHRDAIKLRQTVDGLLKEIRDDGRVHTTYMQTVAVTGRLSSKDPNLQNIPMRTEEGRRIREGFVVGEGYESLLSADYSQIEMRIMAHVSGDQSLIDAFQSGQDFHTVTASHVFGVAPEDVSVAQRSKIKAMNYGLAYGLSAYGLSNQLKVSVGEAKELMADYFSRFGKVHEYLEEVVDQARRQGYTETLLGRRRYLPDLTSTNRQRRDMAERAALNAPIQGSAADLIKLAMLATDQKLAEAALTSRVLLQVHDELILEVAKGEEEKVREIVTNAMGHAMDLSVPLTVSIGVGRSWFDAAH</sequence>
<evidence type="ECO:0000256" key="8">
    <source>
        <dbReference type="ARBA" id="ARBA00022763"/>
    </source>
</evidence>
<dbReference type="InterPro" id="IPR054690">
    <property type="entry name" value="DNA_polI_exonuclease"/>
</dbReference>
<evidence type="ECO:0000256" key="17">
    <source>
        <dbReference type="RuleBase" id="RU004460"/>
    </source>
</evidence>
<feature type="domain" description="3'-5' exonuclease" evidence="18">
    <location>
        <begin position="351"/>
        <end position="520"/>
    </location>
</feature>
<dbReference type="InterPro" id="IPR018320">
    <property type="entry name" value="DNA_polymerase_1"/>
</dbReference>
<dbReference type="FunFam" id="1.10.150.20:FF:000002">
    <property type="entry name" value="DNA polymerase I"/>
    <property type="match status" value="1"/>
</dbReference>
<dbReference type="FunFam" id="1.10.150.20:FF:000003">
    <property type="entry name" value="DNA polymerase I"/>
    <property type="match status" value="1"/>
</dbReference>
<dbReference type="Proteomes" id="UP000000603">
    <property type="component" value="Chromosome"/>
</dbReference>
<dbReference type="Gene3D" id="3.30.420.10">
    <property type="entry name" value="Ribonuclease H-like superfamily/Ribonuclease H"/>
    <property type="match status" value="1"/>
</dbReference>
<name>Q6A9N6_CUTAK</name>
<evidence type="ECO:0000256" key="1">
    <source>
        <dbReference type="ARBA" id="ARBA00007705"/>
    </source>
</evidence>
<dbReference type="InterPro" id="IPR036279">
    <property type="entry name" value="5-3_exonuclease_C_sf"/>
</dbReference>
<evidence type="ECO:0000256" key="4">
    <source>
        <dbReference type="ARBA" id="ARBA00022679"/>
    </source>
</evidence>
<dbReference type="GO" id="GO:0008409">
    <property type="term" value="F:5'-3' exonuclease activity"/>
    <property type="evidence" value="ECO:0007669"/>
    <property type="project" value="InterPro"/>
</dbReference>
<keyword evidence="7" id="KW-0540">Nuclease</keyword>
<dbReference type="Gene3D" id="1.20.1060.10">
    <property type="entry name" value="Taq DNA Polymerase, Chain T, domain 4"/>
    <property type="match status" value="1"/>
</dbReference>
<evidence type="ECO:0000256" key="7">
    <source>
        <dbReference type="ARBA" id="ARBA00022722"/>
    </source>
</evidence>
<dbReference type="KEGG" id="pac:PPA0774"/>
<protein>
    <recommendedName>
        <fullName evidence="3 16">DNA polymerase I</fullName>
        <ecNumber evidence="2 16">2.7.7.7</ecNumber>
    </recommendedName>
</protein>
<evidence type="ECO:0000256" key="10">
    <source>
        <dbReference type="ARBA" id="ARBA00022839"/>
    </source>
</evidence>
<dbReference type="Gene3D" id="3.40.50.1010">
    <property type="entry name" value="5'-nuclease"/>
    <property type="match status" value="1"/>
</dbReference>
<feature type="domain" description="5'-3' exonuclease" evidence="19">
    <location>
        <begin position="45"/>
        <end position="306"/>
    </location>
</feature>
<comment type="similarity">
    <text evidence="1 17">Belongs to the DNA polymerase type-A family.</text>
</comment>
<dbReference type="SUPFAM" id="SSF56672">
    <property type="entry name" value="DNA/RNA polymerases"/>
    <property type="match status" value="1"/>
</dbReference>
<keyword evidence="6 17" id="KW-0235">DNA replication</keyword>
<keyword evidence="13 17" id="KW-0234">DNA repair</keyword>
<dbReference type="InterPro" id="IPR001098">
    <property type="entry name" value="DNA-dir_DNA_pol_A_palm_dom"/>
</dbReference>
<evidence type="ECO:0000259" key="20">
    <source>
        <dbReference type="SMART" id="SM00482"/>
    </source>
</evidence>
<dbReference type="eggNOG" id="COG0258">
    <property type="taxonomic scope" value="Bacteria"/>
</dbReference>
<dbReference type="Pfam" id="PF22619">
    <property type="entry name" value="DNA_polI_exo1"/>
    <property type="match status" value="1"/>
</dbReference>
<dbReference type="CDD" id="cd09859">
    <property type="entry name" value="PIN_53EXO"/>
    <property type="match status" value="1"/>
</dbReference>
<dbReference type="SUPFAM" id="SSF88723">
    <property type="entry name" value="PIN domain-like"/>
    <property type="match status" value="1"/>
</dbReference>
<evidence type="ECO:0000256" key="16">
    <source>
        <dbReference type="NCBIfam" id="TIGR00593"/>
    </source>
</evidence>
<evidence type="ECO:0000259" key="19">
    <source>
        <dbReference type="SMART" id="SM00475"/>
    </source>
</evidence>
<dbReference type="GO" id="GO:0006302">
    <property type="term" value="P:double-strand break repair"/>
    <property type="evidence" value="ECO:0007669"/>
    <property type="project" value="TreeGrafter"/>
</dbReference>
<evidence type="ECO:0000313" key="21">
    <source>
        <dbReference type="EMBL" id="AAT82530.1"/>
    </source>
</evidence>
<dbReference type="Pfam" id="PF01367">
    <property type="entry name" value="5_3_exonuc"/>
    <property type="match status" value="1"/>
</dbReference>
<dbReference type="EC" id="2.7.7.7" evidence="2 16"/>
<dbReference type="EnsemblBacteria" id="AAT82530">
    <property type="protein sequence ID" value="AAT82530"/>
    <property type="gene ID" value="PPA0774"/>
</dbReference>
<evidence type="ECO:0000256" key="14">
    <source>
        <dbReference type="ARBA" id="ARBA00049244"/>
    </source>
</evidence>
<dbReference type="SMART" id="SM00482">
    <property type="entry name" value="POLAc"/>
    <property type="match status" value="1"/>
</dbReference>
<dbReference type="InterPro" id="IPR020045">
    <property type="entry name" value="DNA_polI_H3TH"/>
</dbReference>
<dbReference type="SMART" id="SM00279">
    <property type="entry name" value="HhH2"/>
    <property type="match status" value="1"/>
</dbReference>
<dbReference type="EMBL" id="AE017283">
    <property type="protein sequence ID" value="AAT82530.1"/>
    <property type="molecule type" value="Genomic_DNA"/>
</dbReference>
<comment type="catalytic activity">
    <reaction evidence="14 17">
        <text>DNA(n) + a 2'-deoxyribonucleoside 5'-triphosphate = DNA(n+1) + diphosphate</text>
        <dbReference type="Rhea" id="RHEA:22508"/>
        <dbReference type="Rhea" id="RHEA-COMP:17339"/>
        <dbReference type="Rhea" id="RHEA-COMP:17340"/>
        <dbReference type="ChEBI" id="CHEBI:33019"/>
        <dbReference type="ChEBI" id="CHEBI:61560"/>
        <dbReference type="ChEBI" id="CHEBI:173112"/>
        <dbReference type="EC" id="2.7.7.7"/>
    </reaction>
</comment>
<dbReference type="GO" id="GO:0003677">
    <property type="term" value="F:DNA binding"/>
    <property type="evidence" value="ECO:0007669"/>
    <property type="project" value="UniProtKB-UniRule"/>
</dbReference>
<dbReference type="InterPro" id="IPR036397">
    <property type="entry name" value="RNaseH_sf"/>
</dbReference>
<keyword evidence="10" id="KW-0269">Exonuclease</keyword>
<dbReference type="InterPro" id="IPR012337">
    <property type="entry name" value="RNaseH-like_sf"/>
</dbReference>
<keyword evidence="12 17" id="KW-0238">DNA-binding</keyword>
<keyword evidence="11 17" id="KW-0239">DNA-directed DNA polymerase</keyword>
<evidence type="ECO:0000256" key="9">
    <source>
        <dbReference type="ARBA" id="ARBA00022801"/>
    </source>
</evidence>
<dbReference type="Pfam" id="PF02739">
    <property type="entry name" value="5_3_exonuc_N"/>
    <property type="match status" value="1"/>
</dbReference>
<dbReference type="SMART" id="SM00475">
    <property type="entry name" value="53EXOc"/>
    <property type="match status" value="1"/>
</dbReference>
<gene>
    <name evidence="17" type="primary">polA</name>
    <name evidence="21" type="ordered locus">PPA0774</name>
</gene>
<dbReference type="CDD" id="cd06140">
    <property type="entry name" value="DNA_polA_I_Bacillus_like_exo"/>
    <property type="match status" value="1"/>
</dbReference>
<feature type="domain" description="DNA-directed DNA polymerase family A palm" evidence="20">
    <location>
        <begin position="687"/>
        <end position="894"/>
    </location>
</feature>
<organism evidence="21 22">
    <name type="scientific">Cutibacterium acnes (strain DSM 16379 / KPA171202)</name>
    <name type="common">Propionibacterium acnes</name>
    <dbReference type="NCBI Taxonomy" id="267747"/>
    <lineage>
        <taxon>Bacteria</taxon>
        <taxon>Bacillati</taxon>
        <taxon>Actinomycetota</taxon>
        <taxon>Actinomycetes</taxon>
        <taxon>Propionibacteriales</taxon>
        <taxon>Propionibacteriaceae</taxon>
        <taxon>Cutibacterium</taxon>
    </lineage>
</organism>
<dbReference type="NCBIfam" id="TIGR00593">
    <property type="entry name" value="pola"/>
    <property type="match status" value="1"/>
</dbReference>
<keyword evidence="9" id="KW-0378">Hydrolase</keyword>
<keyword evidence="4 17" id="KW-0808">Transferase</keyword>
<dbReference type="Gene3D" id="3.30.70.370">
    <property type="match status" value="1"/>
</dbReference>
<dbReference type="FunFam" id="1.20.1060.10:FF:000001">
    <property type="entry name" value="DNA polymerase I"/>
    <property type="match status" value="1"/>
</dbReference>
<dbReference type="InterPro" id="IPR020046">
    <property type="entry name" value="5-3_exonucl_a-hlix_arch_N"/>
</dbReference>
<evidence type="ECO:0000256" key="6">
    <source>
        <dbReference type="ARBA" id="ARBA00022705"/>
    </source>
</evidence>
<evidence type="ECO:0000256" key="13">
    <source>
        <dbReference type="ARBA" id="ARBA00023204"/>
    </source>
</evidence>